<dbReference type="AlphaFoldDB" id="A0AAN7TQ44"/>
<sequence length="280" mass="32035">MGRYDLAPQRVHTYATQLLSHRRIASPPPWYNIIASVPPSERLTRPPMQRSQRPGKKASRLFKPLRLQYEEDRLRWEYFNDHPWELARPRVVLENDGRDHEKWDWSVPLDHALRRPRSGTVDEEGVRLDEKWDLVRRQQSRRPMNGEAVIQRQKHLIRTGVPTSTAYDTARRELYTLRHAQETELRVAREEALSTGAFFGPGPNEIGMQLEDKQYENWRAWAVKEIAALKQLQGSAYTGMEVEAAGDGSAEGQAEVEAVGDSVPASKRGQEARGGSAVHV</sequence>
<evidence type="ECO:0000256" key="2">
    <source>
        <dbReference type="ARBA" id="ARBA00009864"/>
    </source>
</evidence>
<evidence type="ECO:0000256" key="5">
    <source>
        <dbReference type="ARBA" id="ARBA00023274"/>
    </source>
</evidence>
<comment type="caution">
    <text evidence="9">The sequence shown here is derived from an EMBL/GenBank/DDBJ whole genome shotgun (WGS) entry which is preliminary data.</text>
</comment>
<evidence type="ECO:0000313" key="9">
    <source>
        <dbReference type="EMBL" id="KAK5116727.1"/>
    </source>
</evidence>
<name>A0AAN7TQ44_9PEZI</name>
<dbReference type="GO" id="GO:0005763">
    <property type="term" value="C:mitochondrial small ribosomal subunit"/>
    <property type="evidence" value="ECO:0007669"/>
    <property type="project" value="InterPro"/>
</dbReference>
<proteinExistence type="inferred from homology"/>
<evidence type="ECO:0000256" key="1">
    <source>
        <dbReference type="ARBA" id="ARBA00004173"/>
    </source>
</evidence>
<dbReference type="PANTHER" id="PTHR37799">
    <property type="entry name" value="37S RIBOSOMAL PROTEIN S25, MITOCHONDRIAL"/>
    <property type="match status" value="1"/>
</dbReference>
<comment type="similarity">
    <text evidence="2">Belongs to the mitochondrion-specific ribosomal protein mS23 family.</text>
</comment>
<keyword evidence="5" id="KW-0687">Ribonucleoprotein</keyword>
<dbReference type="Pfam" id="PF13741">
    <property type="entry name" value="MRP-S25"/>
    <property type="match status" value="2"/>
</dbReference>
<evidence type="ECO:0000313" key="10">
    <source>
        <dbReference type="Proteomes" id="UP001310890"/>
    </source>
</evidence>
<reference evidence="9" key="1">
    <citation type="submission" date="2023-08" db="EMBL/GenBank/DDBJ databases">
        <title>Black Yeasts Isolated from many extreme environments.</title>
        <authorList>
            <person name="Coleine C."/>
            <person name="Stajich J.E."/>
            <person name="Selbmann L."/>
        </authorList>
    </citation>
    <scope>NUCLEOTIDE SEQUENCE</scope>
    <source>
        <strain evidence="9">CCFEE 5401</strain>
    </source>
</reference>
<feature type="region of interest" description="Disordered" evidence="8">
    <location>
        <begin position="243"/>
        <end position="280"/>
    </location>
</feature>
<evidence type="ECO:0000256" key="6">
    <source>
        <dbReference type="ARBA" id="ARBA00035137"/>
    </source>
</evidence>
<dbReference type="GO" id="GO:0003735">
    <property type="term" value="F:structural constituent of ribosome"/>
    <property type="evidence" value="ECO:0007669"/>
    <property type="project" value="InterPro"/>
</dbReference>
<evidence type="ECO:0000256" key="3">
    <source>
        <dbReference type="ARBA" id="ARBA00022980"/>
    </source>
</evidence>
<dbReference type="PANTHER" id="PTHR37799:SF1">
    <property type="entry name" value="SMALL RIBOSOMAL SUBUNIT PROTEIN MS23"/>
    <property type="match status" value="1"/>
</dbReference>
<protein>
    <recommendedName>
        <fullName evidence="6">Small ribosomal subunit protein mS23</fullName>
    </recommendedName>
    <alternativeName>
        <fullName evidence="7">37S ribosomal protein S25, mitochondrial</fullName>
    </alternativeName>
</protein>
<dbReference type="EMBL" id="JAVRRL010000007">
    <property type="protein sequence ID" value="KAK5116727.1"/>
    <property type="molecule type" value="Genomic_DNA"/>
</dbReference>
<accession>A0AAN7TQ44</accession>
<organism evidence="9 10">
    <name type="scientific">Meristemomyces frigidus</name>
    <dbReference type="NCBI Taxonomy" id="1508187"/>
    <lineage>
        <taxon>Eukaryota</taxon>
        <taxon>Fungi</taxon>
        <taxon>Dikarya</taxon>
        <taxon>Ascomycota</taxon>
        <taxon>Pezizomycotina</taxon>
        <taxon>Dothideomycetes</taxon>
        <taxon>Dothideomycetidae</taxon>
        <taxon>Mycosphaerellales</taxon>
        <taxon>Teratosphaeriaceae</taxon>
        <taxon>Meristemomyces</taxon>
    </lineage>
</organism>
<keyword evidence="3" id="KW-0689">Ribosomal protein</keyword>
<dbReference type="Proteomes" id="UP001310890">
    <property type="component" value="Unassembled WGS sequence"/>
</dbReference>
<evidence type="ECO:0000256" key="4">
    <source>
        <dbReference type="ARBA" id="ARBA00023128"/>
    </source>
</evidence>
<keyword evidence="4" id="KW-0496">Mitochondrion</keyword>
<comment type="subcellular location">
    <subcellularLocation>
        <location evidence="1">Mitochondrion</location>
    </subcellularLocation>
</comment>
<evidence type="ECO:0000256" key="7">
    <source>
        <dbReference type="ARBA" id="ARBA00035421"/>
    </source>
</evidence>
<evidence type="ECO:0000256" key="8">
    <source>
        <dbReference type="SAM" id="MobiDB-lite"/>
    </source>
</evidence>
<feature type="region of interest" description="Disordered" evidence="8">
    <location>
        <begin position="41"/>
        <end position="60"/>
    </location>
</feature>
<dbReference type="InterPro" id="IPR016939">
    <property type="entry name" value="Ribosomal_mS23_fun"/>
</dbReference>
<gene>
    <name evidence="9" type="ORF">LTR62_007401</name>
</gene>